<gene>
    <name evidence="8" type="ORF">GNP35_07290</name>
</gene>
<dbReference type="GO" id="GO:0003700">
    <property type="term" value="F:DNA-binding transcription factor activity"/>
    <property type="evidence" value="ECO:0007669"/>
    <property type="project" value="InterPro"/>
</dbReference>
<sequence>MPNNIQLIVEKAKQTCAEEGVKLTTKRENILTCIIKVGEAVSAYELADYYREEFQQSIPAMSVYRILDFLVELSLVHKLSSANKYIACSHISCSHSHEIPQFLICEECQAVTEISVMNNVIDELRASVEKTGFKLTTRQLELQGICENCSSK</sequence>
<dbReference type="SUPFAM" id="SSF46785">
    <property type="entry name" value="Winged helix' DNA-binding domain"/>
    <property type="match status" value="1"/>
</dbReference>
<dbReference type="InterPro" id="IPR036388">
    <property type="entry name" value="WH-like_DNA-bd_sf"/>
</dbReference>
<evidence type="ECO:0000313" key="8">
    <source>
        <dbReference type="EMBL" id="MUH72297.1"/>
    </source>
</evidence>
<dbReference type="InterPro" id="IPR043135">
    <property type="entry name" value="Fur_C"/>
</dbReference>
<feature type="binding site" evidence="7">
    <location>
        <position position="146"/>
    </location>
    <ligand>
        <name>Zn(2+)</name>
        <dbReference type="ChEBI" id="CHEBI:29105"/>
    </ligand>
</feature>
<dbReference type="PANTHER" id="PTHR33202:SF6">
    <property type="entry name" value="ZINC UPTAKE REGULATION PROTEIN"/>
    <property type="match status" value="1"/>
</dbReference>
<protein>
    <submittedName>
        <fullName evidence="8">Transcriptional repressor</fullName>
    </submittedName>
</protein>
<proteinExistence type="inferred from homology"/>
<dbReference type="InterPro" id="IPR036390">
    <property type="entry name" value="WH_DNA-bd_sf"/>
</dbReference>
<evidence type="ECO:0000256" key="1">
    <source>
        <dbReference type="ARBA" id="ARBA00007957"/>
    </source>
</evidence>
<dbReference type="RefSeq" id="WP_330997737.1">
    <property type="nucleotide sequence ID" value="NZ_BAAAFQ010000004.1"/>
</dbReference>
<evidence type="ECO:0000256" key="5">
    <source>
        <dbReference type="ARBA" id="ARBA00023125"/>
    </source>
</evidence>
<dbReference type="AlphaFoldDB" id="A0A6N8FAX2"/>
<dbReference type="InterPro" id="IPR002481">
    <property type="entry name" value="FUR"/>
</dbReference>
<dbReference type="Gene3D" id="3.30.1490.190">
    <property type="match status" value="1"/>
</dbReference>
<evidence type="ECO:0000256" key="7">
    <source>
        <dbReference type="PIRSR" id="PIRSR602481-1"/>
    </source>
</evidence>
<keyword evidence="5" id="KW-0238">DNA-binding</keyword>
<dbReference type="GO" id="GO:0045892">
    <property type="term" value="P:negative regulation of DNA-templated transcription"/>
    <property type="evidence" value="ECO:0007669"/>
    <property type="project" value="TreeGrafter"/>
</dbReference>
<organism evidence="8 9">
    <name type="scientific">Psychrosphaera haliotis</name>
    <dbReference type="NCBI Taxonomy" id="555083"/>
    <lineage>
        <taxon>Bacteria</taxon>
        <taxon>Pseudomonadati</taxon>
        <taxon>Pseudomonadota</taxon>
        <taxon>Gammaproteobacteria</taxon>
        <taxon>Alteromonadales</taxon>
        <taxon>Pseudoalteromonadaceae</taxon>
        <taxon>Psychrosphaera</taxon>
    </lineage>
</organism>
<name>A0A6N8FAX2_9GAMM</name>
<dbReference type="GO" id="GO:0000976">
    <property type="term" value="F:transcription cis-regulatory region binding"/>
    <property type="evidence" value="ECO:0007669"/>
    <property type="project" value="TreeGrafter"/>
</dbReference>
<evidence type="ECO:0000256" key="6">
    <source>
        <dbReference type="ARBA" id="ARBA00023163"/>
    </source>
</evidence>
<feature type="binding site" evidence="7">
    <location>
        <position position="108"/>
    </location>
    <ligand>
        <name>Zn(2+)</name>
        <dbReference type="ChEBI" id="CHEBI:29105"/>
    </ligand>
</feature>
<feature type="binding site" evidence="7">
    <location>
        <position position="105"/>
    </location>
    <ligand>
        <name>Zn(2+)</name>
        <dbReference type="ChEBI" id="CHEBI:29105"/>
    </ligand>
</feature>
<comment type="cofactor">
    <cofactor evidence="7">
        <name>Zn(2+)</name>
        <dbReference type="ChEBI" id="CHEBI:29105"/>
    </cofactor>
    <text evidence="7">Binds 1 zinc ion per subunit.</text>
</comment>
<dbReference type="GO" id="GO:1900376">
    <property type="term" value="P:regulation of secondary metabolite biosynthetic process"/>
    <property type="evidence" value="ECO:0007669"/>
    <property type="project" value="TreeGrafter"/>
</dbReference>
<evidence type="ECO:0000256" key="4">
    <source>
        <dbReference type="ARBA" id="ARBA00023015"/>
    </source>
</evidence>
<keyword evidence="6" id="KW-0804">Transcription</keyword>
<comment type="similarity">
    <text evidence="1">Belongs to the Fur family.</text>
</comment>
<keyword evidence="9" id="KW-1185">Reference proteome</keyword>
<keyword evidence="4" id="KW-0805">Transcription regulation</keyword>
<keyword evidence="3 7" id="KW-0862">Zinc</keyword>
<reference evidence="8 9" key="1">
    <citation type="submission" date="2019-11" db="EMBL/GenBank/DDBJ databases">
        <title>P. haliotis isolates from Z. marina roots.</title>
        <authorList>
            <person name="Cohen M."/>
            <person name="Jospin G."/>
            <person name="Eisen J.A."/>
            <person name="Coil D.A."/>
        </authorList>
    </citation>
    <scope>NUCLEOTIDE SEQUENCE [LARGE SCALE GENOMIC DNA]</scope>
    <source>
        <strain evidence="8 9">UCD-MCMsp1aY</strain>
    </source>
</reference>
<evidence type="ECO:0000256" key="3">
    <source>
        <dbReference type="ARBA" id="ARBA00022833"/>
    </source>
</evidence>
<dbReference type="GO" id="GO:0008270">
    <property type="term" value="F:zinc ion binding"/>
    <property type="evidence" value="ECO:0007669"/>
    <property type="project" value="TreeGrafter"/>
</dbReference>
<dbReference type="EMBL" id="WOCD01000003">
    <property type="protein sequence ID" value="MUH72297.1"/>
    <property type="molecule type" value="Genomic_DNA"/>
</dbReference>
<evidence type="ECO:0000256" key="2">
    <source>
        <dbReference type="ARBA" id="ARBA00022491"/>
    </source>
</evidence>
<comment type="caution">
    <text evidence="8">The sequence shown here is derived from an EMBL/GenBank/DDBJ whole genome shotgun (WGS) entry which is preliminary data.</text>
</comment>
<dbReference type="GO" id="GO:0005829">
    <property type="term" value="C:cytosol"/>
    <property type="evidence" value="ECO:0007669"/>
    <property type="project" value="TreeGrafter"/>
</dbReference>
<keyword evidence="2" id="KW-0678">Repressor</keyword>
<accession>A0A6N8FAX2</accession>
<feature type="binding site" evidence="7">
    <location>
        <position position="149"/>
    </location>
    <ligand>
        <name>Zn(2+)</name>
        <dbReference type="ChEBI" id="CHEBI:29105"/>
    </ligand>
</feature>
<dbReference type="Proteomes" id="UP000439994">
    <property type="component" value="Unassembled WGS sequence"/>
</dbReference>
<keyword evidence="7" id="KW-0479">Metal-binding</keyword>
<dbReference type="Pfam" id="PF01475">
    <property type="entry name" value="FUR"/>
    <property type="match status" value="1"/>
</dbReference>
<dbReference type="Gene3D" id="1.10.10.10">
    <property type="entry name" value="Winged helix-like DNA-binding domain superfamily/Winged helix DNA-binding domain"/>
    <property type="match status" value="1"/>
</dbReference>
<dbReference type="PANTHER" id="PTHR33202">
    <property type="entry name" value="ZINC UPTAKE REGULATION PROTEIN"/>
    <property type="match status" value="1"/>
</dbReference>
<evidence type="ECO:0000313" key="9">
    <source>
        <dbReference type="Proteomes" id="UP000439994"/>
    </source>
</evidence>